<organism evidence="1 2">
    <name type="scientific">Paenibacillus mucilaginosus (strain KNP414)</name>
    <dbReference type="NCBI Taxonomy" id="1036673"/>
    <lineage>
        <taxon>Bacteria</taxon>
        <taxon>Bacillati</taxon>
        <taxon>Bacillota</taxon>
        <taxon>Bacilli</taxon>
        <taxon>Bacillales</taxon>
        <taxon>Paenibacillaceae</taxon>
        <taxon>Paenibacillus</taxon>
    </lineage>
</organism>
<dbReference type="KEGG" id="pms:KNP414_05511"/>
<reference evidence="1 2" key="2">
    <citation type="journal article" date="2013" name="Genome Announc.">
        <title>Genome Sequence of Growth-Improving Paenibacillus mucilaginosus Strain KNP414.</title>
        <authorList>
            <person name="Lu J.J."/>
            <person name="Wang J.F."/>
            <person name="Hu X.F."/>
        </authorList>
    </citation>
    <scope>NUCLEOTIDE SEQUENCE [LARGE SCALE GENOMIC DNA]</scope>
    <source>
        <strain evidence="1 2">KNP414</strain>
    </source>
</reference>
<dbReference type="Gene3D" id="1.10.287.1100">
    <property type="entry name" value="Sporulation inhibitor A"/>
    <property type="match status" value="1"/>
</dbReference>
<evidence type="ECO:0008006" key="3">
    <source>
        <dbReference type="Google" id="ProtNLM"/>
    </source>
</evidence>
<gene>
    <name evidence="1" type="ordered locus">KNP414_05511</name>
</gene>
<dbReference type="HOGENOM" id="CLU_197451_2_1_9"/>
<evidence type="ECO:0000313" key="2">
    <source>
        <dbReference type="Proteomes" id="UP000006620"/>
    </source>
</evidence>
<dbReference type="RefSeq" id="WP_013919188.1">
    <property type="nucleotide sequence ID" value="NC_015690.1"/>
</dbReference>
<accession>F8FJZ4</accession>
<dbReference type="EMBL" id="CP002869">
    <property type="protein sequence ID" value="AEI44035.1"/>
    <property type="molecule type" value="Genomic_DNA"/>
</dbReference>
<name>F8FJZ4_PAEMK</name>
<dbReference type="InterPro" id="IPR015064">
    <property type="entry name" value="Sda"/>
</dbReference>
<dbReference type="AlphaFoldDB" id="F8FJZ4"/>
<reference evidence="2" key="1">
    <citation type="submission" date="2011-06" db="EMBL/GenBank/DDBJ databases">
        <title>Complete genome sequence of Paenibacillus mucilaginosus KNP414.</title>
        <authorList>
            <person name="Wang J."/>
            <person name="Hu S."/>
            <person name="Hu X."/>
            <person name="Zhang B."/>
            <person name="Dong D."/>
            <person name="Zhang S."/>
            <person name="Zhao K."/>
            <person name="Wu D."/>
        </authorList>
    </citation>
    <scope>NUCLEOTIDE SEQUENCE [LARGE SCALE GENOMIC DNA]</scope>
    <source>
        <strain evidence="2">KNP414</strain>
    </source>
</reference>
<dbReference type="SUPFAM" id="SSF100985">
    <property type="entry name" value="Sporulation inhibitor Sda"/>
    <property type="match status" value="1"/>
</dbReference>
<dbReference type="Pfam" id="PF08970">
    <property type="entry name" value="Sda"/>
    <property type="match status" value="1"/>
</dbReference>
<dbReference type="Proteomes" id="UP000006620">
    <property type="component" value="Chromosome"/>
</dbReference>
<protein>
    <recommendedName>
        <fullName evidence="3">Sporulation inhibitor sda</fullName>
    </recommendedName>
</protein>
<sequence length="45" mass="5409">MNHSLEKLSDEDLLEAYLLALDLKLEPSFIRLLRDEIDRRQLHMD</sequence>
<proteinExistence type="predicted"/>
<dbReference type="PATRIC" id="fig|1036673.3.peg.5113"/>
<evidence type="ECO:0000313" key="1">
    <source>
        <dbReference type="EMBL" id="AEI44035.1"/>
    </source>
</evidence>
<dbReference type="InterPro" id="IPR036916">
    <property type="entry name" value="Sda_sf"/>
</dbReference>